<feature type="domain" description="RING-type" evidence="3">
    <location>
        <begin position="319"/>
        <end position="360"/>
    </location>
</feature>
<dbReference type="InterPro" id="IPR001841">
    <property type="entry name" value="Znf_RING"/>
</dbReference>
<keyword evidence="1" id="KW-0863">Zinc-finger</keyword>
<dbReference type="Proteomes" id="UP001642484">
    <property type="component" value="Unassembled WGS sequence"/>
</dbReference>
<organism evidence="4 5">
    <name type="scientific">Durusdinium trenchii</name>
    <dbReference type="NCBI Taxonomy" id="1381693"/>
    <lineage>
        <taxon>Eukaryota</taxon>
        <taxon>Sar</taxon>
        <taxon>Alveolata</taxon>
        <taxon>Dinophyceae</taxon>
        <taxon>Suessiales</taxon>
        <taxon>Symbiodiniaceae</taxon>
        <taxon>Durusdinium</taxon>
    </lineage>
</organism>
<protein>
    <recommendedName>
        <fullName evidence="3">RING-type domain-containing protein</fullName>
    </recommendedName>
</protein>
<proteinExistence type="predicted"/>
<keyword evidence="1" id="KW-0479">Metal-binding</keyword>
<dbReference type="InterPro" id="IPR051826">
    <property type="entry name" value="E3_ubiquitin-ligase_domain"/>
</dbReference>
<evidence type="ECO:0000256" key="2">
    <source>
        <dbReference type="SAM" id="MobiDB-lite"/>
    </source>
</evidence>
<dbReference type="PANTHER" id="PTHR22765:SF183">
    <property type="entry name" value="OS06G0534800 PROTEIN"/>
    <property type="match status" value="1"/>
</dbReference>
<evidence type="ECO:0000313" key="5">
    <source>
        <dbReference type="Proteomes" id="UP001642484"/>
    </source>
</evidence>
<dbReference type="InterPro" id="IPR013083">
    <property type="entry name" value="Znf_RING/FYVE/PHD"/>
</dbReference>
<keyword evidence="1" id="KW-0862">Zinc</keyword>
<name>A0ABP0Q984_9DINO</name>
<dbReference type="SUPFAM" id="SSF57850">
    <property type="entry name" value="RING/U-box"/>
    <property type="match status" value="1"/>
</dbReference>
<evidence type="ECO:0000256" key="1">
    <source>
        <dbReference type="PROSITE-ProRule" id="PRU00175"/>
    </source>
</evidence>
<dbReference type="CDD" id="cd16454">
    <property type="entry name" value="RING-H2_PA-TM-RING"/>
    <property type="match status" value="1"/>
</dbReference>
<dbReference type="Pfam" id="PF13639">
    <property type="entry name" value="zf-RING_2"/>
    <property type="match status" value="1"/>
</dbReference>
<dbReference type="SMART" id="SM00184">
    <property type="entry name" value="RING"/>
    <property type="match status" value="1"/>
</dbReference>
<accession>A0ABP0Q984</accession>
<comment type="caution">
    <text evidence="4">The sequence shown here is derived from an EMBL/GenBank/DDBJ whole genome shotgun (WGS) entry which is preliminary data.</text>
</comment>
<sequence>MDVDVGETPTYGPDLPPRTGGHELEVLEVQLAQRALLGADVWQRRLAQNAAAARVGDALVQLEEADLEETAVADVISSDEESRSRASAAVAAGTADDVVDLESPAEMPALPSFYVHTFEYGDVARCCMACREFFLPGQLRLGVLLQSSTEEASEALWMHAPRCLRRGNFEVTLLESVAFDSELQDQVRARVLEELAALHARHTEARWPGQAPPQLQATKPWQCQLRAEAEQMGHCIIKSLWEATGLTWSMVHVPLPVVTSSAASRPGLAARWAVIDAQLERAGSEELVEETWGRHEAVVDNLMDLVPCQRLESHCAEPCAVCYEDMVLGEEVRRLPCLHYFHKACIDRWMAVKATCPLDNLNVREMIAKQGEAGAAS</sequence>
<keyword evidence="5" id="KW-1185">Reference proteome</keyword>
<reference evidence="4 5" key="1">
    <citation type="submission" date="2024-02" db="EMBL/GenBank/DDBJ databases">
        <authorList>
            <person name="Chen Y."/>
            <person name="Shah S."/>
            <person name="Dougan E. K."/>
            <person name="Thang M."/>
            <person name="Chan C."/>
        </authorList>
    </citation>
    <scope>NUCLEOTIDE SEQUENCE [LARGE SCALE GENOMIC DNA]</scope>
</reference>
<dbReference type="PROSITE" id="PS50089">
    <property type="entry name" value="ZF_RING_2"/>
    <property type="match status" value="1"/>
</dbReference>
<dbReference type="Gene3D" id="3.30.40.10">
    <property type="entry name" value="Zinc/RING finger domain, C3HC4 (zinc finger)"/>
    <property type="match status" value="1"/>
</dbReference>
<dbReference type="PANTHER" id="PTHR22765">
    <property type="entry name" value="RING FINGER AND PROTEASE ASSOCIATED DOMAIN-CONTAINING"/>
    <property type="match status" value="1"/>
</dbReference>
<gene>
    <name evidence="4" type="ORF">CCMP2556_LOCUS41218</name>
</gene>
<evidence type="ECO:0000259" key="3">
    <source>
        <dbReference type="PROSITE" id="PS50089"/>
    </source>
</evidence>
<evidence type="ECO:0000313" key="4">
    <source>
        <dbReference type="EMBL" id="CAK9084807.1"/>
    </source>
</evidence>
<feature type="region of interest" description="Disordered" evidence="2">
    <location>
        <begin position="1"/>
        <end position="21"/>
    </location>
</feature>
<dbReference type="EMBL" id="CAXAMN010024239">
    <property type="protein sequence ID" value="CAK9084807.1"/>
    <property type="molecule type" value="Genomic_DNA"/>
</dbReference>